<evidence type="ECO:0000313" key="1">
    <source>
        <dbReference type="EMBL" id="MBB3103184.1"/>
    </source>
</evidence>
<keyword evidence="1" id="KW-0418">Kinase</keyword>
<keyword evidence="2" id="KW-1185">Reference proteome</keyword>
<keyword evidence="1" id="KW-0808">Transferase</keyword>
<gene>
    <name evidence="1" type="ORF">FHR87_001579</name>
</gene>
<dbReference type="Gene3D" id="3.40.50.300">
    <property type="entry name" value="P-loop containing nucleotide triphosphate hydrolases"/>
    <property type="match status" value="1"/>
</dbReference>
<dbReference type="InterPro" id="IPR027417">
    <property type="entry name" value="P-loop_NTPase"/>
</dbReference>
<dbReference type="GO" id="GO:0016301">
    <property type="term" value="F:kinase activity"/>
    <property type="evidence" value="ECO:0007669"/>
    <property type="project" value="UniProtKB-KW"/>
</dbReference>
<evidence type="ECO:0000313" key="2">
    <source>
        <dbReference type="Proteomes" id="UP000549250"/>
    </source>
</evidence>
<dbReference type="RefSeq" id="WP_246335864.1">
    <property type="nucleotide sequence ID" value="NZ_JACHXI010000006.1"/>
</dbReference>
<name>A0A839T4C6_AZOMA</name>
<sequence length="290" mass="32833">MLRDHLYLRLTIAMRAMRFSIHKEEFLRQRSGAARASRFVALYEYIRQAISRRSPGDRKLAPLIAVVGCDGAGKSTVSEAILSWMQESRITEACHLGIQSKTIGLALVKLPLVGQHIEHLIALNSKRGNKDAQEMEDKGPTTLAAVAIYLLSLRRWYRYQKMMRLRRRGMAIVADRYPQIAVPQMKIDGPGLSAVPYRNAIVRFLARREKALYAYMTSYRPDLVIRLNVDLETAYARKPDHRYESLAIKIAAVPQLEYRGARIVDLDSREPLADVIAKAKQAITACLAGR</sequence>
<dbReference type="EMBL" id="JACHXI010000006">
    <property type="protein sequence ID" value="MBB3103184.1"/>
    <property type="molecule type" value="Genomic_DNA"/>
</dbReference>
<accession>A0A839T4C6</accession>
<proteinExistence type="predicted"/>
<dbReference type="Proteomes" id="UP000549250">
    <property type="component" value="Unassembled WGS sequence"/>
</dbReference>
<dbReference type="SUPFAM" id="SSF52540">
    <property type="entry name" value="P-loop containing nucleoside triphosphate hydrolases"/>
    <property type="match status" value="1"/>
</dbReference>
<reference evidence="1 2" key="1">
    <citation type="submission" date="2020-08" db="EMBL/GenBank/DDBJ databases">
        <title>Genomic Encyclopedia of Type Strains, Phase III (KMG-III): the genomes of soil and plant-associated and newly described type strains.</title>
        <authorList>
            <person name="Whitman W."/>
        </authorList>
    </citation>
    <scope>NUCLEOTIDE SEQUENCE [LARGE SCALE GENOMIC DNA]</scope>
    <source>
        <strain evidence="1 2">CECT 4462</strain>
    </source>
</reference>
<protein>
    <submittedName>
        <fullName evidence="1">Thymidylate kinase</fullName>
    </submittedName>
</protein>
<dbReference type="AlphaFoldDB" id="A0A839T4C6"/>
<comment type="caution">
    <text evidence="1">The sequence shown here is derived from an EMBL/GenBank/DDBJ whole genome shotgun (WGS) entry which is preliminary data.</text>
</comment>
<organism evidence="1 2">
    <name type="scientific">Azomonas macrocytogenes</name>
    <name type="common">Azotobacter macrocytogenes</name>
    <dbReference type="NCBI Taxonomy" id="69962"/>
    <lineage>
        <taxon>Bacteria</taxon>
        <taxon>Pseudomonadati</taxon>
        <taxon>Pseudomonadota</taxon>
        <taxon>Gammaproteobacteria</taxon>
        <taxon>Pseudomonadales</taxon>
        <taxon>Pseudomonadaceae</taxon>
        <taxon>Azomonas</taxon>
    </lineage>
</organism>